<dbReference type="Gene3D" id="1.10.238.10">
    <property type="entry name" value="EF-hand"/>
    <property type="match status" value="1"/>
</dbReference>
<proteinExistence type="predicted"/>
<keyword evidence="3" id="KW-0968">Cytoplasmic vesicle</keyword>
<feature type="domain" description="EF-hand" evidence="6">
    <location>
        <begin position="256"/>
        <end position="291"/>
    </location>
</feature>
<evidence type="ECO:0000256" key="2">
    <source>
        <dbReference type="ARBA" id="ARBA00022737"/>
    </source>
</evidence>
<dbReference type="GO" id="GO:0005509">
    <property type="term" value="F:calcium ion binding"/>
    <property type="evidence" value="ECO:0007669"/>
    <property type="project" value="InterPro"/>
</dbReference>
<dbReference type="SUPFAM" id="SSF82185">
    <property type="entry name" value="Histone H3 K4-specific methyltransferase SET7/9 N-terminal domain"/>
    <property type="match status" value="2"/>
</dbReference>
<comment type="subcellular location">
    <subcellularLocation>
        <location evidence="1">Cytoplasmic vesicle</location>
        <location evidence="1">Secretory vesicle</location>
        <location evidence="1">Acrosome</location>
    </subcellularLocation>
</comment>
<dbReference type="InterPro" id="IPR052472">
    <property type="entry name" value="MORN3"/>
</dbReference>
<dbReference type="Pfam" id="PF02493">
    <property type="entry name" value="MORN"/>
    <property type="match status" value="7"/>
</dbReference>
<evidence type="ECO:0000313" key="7">
    <source>
        <dbReference type="EMBL" id="CAE0131557.1"/>
    </source>
</evidence>
<dbReference type="SMART" id="SM00698">
    <property type="entry name" value="MORN"/>
    <property type="match status" value="7"/>
</dbReference>
<evidence type="ECO:0000256" key="1">
    <source>
        <dbReference type="ARBA" id="ARBA00004218"/>
    </source>
</evidence>
<dbReference type="EMBL" id="HBHX01052045">
    <property type="protein sequence ID" value="CAE0131557.1"/>
    <property type="molecule type" value="Transcribed_RNA"/>
</dbReference>
<dbReference type="SUPFAM" id="SSF47473">
    <property type="entry name" value="EF-hand"/>
    <property type="match status" value="1"/>
</dbReference>
<sequence>MGTVGRDKLAAKEGERKTVFFSKKLATGGYVRTGQYLGEWKENKYDGKGTLESDDGTRYVGEWRAGKRNGMGTLWIRRADGKLYKQYAGQWKDDLQDGRGVQTIDGETYNGEWSKGVRHGVGICHYAAGGVYEGEWFNDQRHGFGVFDYVNGDHFEGGWVEDKKEGEGVHFYFNKEKRVHTKRYDGEWVDDLPKCGVYTEMPPDPQVDDSKLPEPLPVTQLRDPDGIIRSRIEQIREDRSRHRATRIPLDEHFTSEELEALQVAFARVDTEDRGEIPHEEMGAAFSQVGMDPSQEDIAAVLAHLGKDADPSPTFTFAEFAQAADFLSPVS</sequence>
<organism evidence="7">
    <name type="scientific">Haptolina ericina</name>
    <dbReference type="NCBI Taxonomy" id="156174"/>
    <lineage>
        <taxon>Eukaryota</taxon>
        <taxon>Haptista</taxon>
        <taxon>Haptophyta</taxon>
        <taxon>Prymnesiophyceae</taxon>
        <taxon>Prymnesiales</taxon>
        <taxon>Prymnesiaceae</taxon>
        <taxon>Haptolina</taxon>
    </lineage>
</organism>
<reference evidence="7" key="1">
    <citation type="submission" date="2021-01" db="EMBL/GenBank/DDBJ databases">
        <authorList>
            <person name="Corre E."/>
            <person name="Pelletier E."/>
            <person name="Niang G."/>
            <person name="Scheremetjew M."/>
            <person name="Finn R."/>
            <person name="Kale V."/>
            <person name="Holt S."/>
            <person name="Cochrane G."/>
            <person name="Meng A."/>
            <person name="Brown T."/>
            <person name="Cohen L."/>
        </authorList>
    </citation>
    <scope>NUCLEOTIDE SEQUENCE</scope>
    <source>
        <strain evidence="7">CCMP281</strain>
    </source>
</reference>
<evidence type="ECO:0000256" key="5">
    <source>
        <dbReference type="ARBA" id="ARBA00045851"/>
    </source>
</evidence>
<dbReference type="InterPro" id="IPR002048">
    <property type="entry name" value="EF_hand_dom"/>
</dbReference>
<dbReference type="PANTHER" id="PTHR46511">
    <property type="entry name" value="MORN REPEAT-CONTAINING PROTEIN 3"/>
    <property type="match status" value="1"/>
</dbReference>
<dbReference type="InterPro" id="IPR011992">
    <property type="entry name" value="EF-hand-dom_pair"/>
</dbReference>
<dbReference type="InterPro" id="IPR003409">
    <property type="entry name" value="MORN"/>
</dbReference>
<dbReference type="PANTHER" id="PTHR46511:SF1">
    <property type="entry name" value="MORN REPEAT-CONTAINING PROTEIN 3"/>
    <property type="match status" value="1"/>
</dbReference>
<comment type="function">
    <text evidence="5">Assembles a suppression complex (suppresome) by tethering SIRT1 and MDM2 to regulate composite modifications of p53/TP53. Confers both deacetylation-mediated functional inactivation, by SIRT1, and ubiquitination-dependent degradation, by MDM2, of p53/TP53, promoting a proliferative and cell survival behaviors. May play a role in the regulation of spermatogenesis.</text>
</comment>
<protein>
    <recommendedName>
        <fullName evidence="4">MORN repeat-containing protein 3</fullName>
    </recommendedName>
</protein>
<dbReference type="GO" id="GO:0001669">
    <property type="term" value="C:acrosomal vesicle"/>
    <property type="evidence" value="ECO:0007669"/>
    <property type="project" value="UniProtKB-SubCell"/>
</dbReference>
<accession>A0A7S3BCK0</accession>
<evidence type="ECO:0000256" key="3">
    <source>
        <dbReference type="ARBA" id="ARBA00023329"/>
    </source>
</evidence>
<dbReference type="Gene3D" id="2.20.110.10">
    <property type="entry name" value="Histone H3 K4-specific methyltransferase SET7/9 N-terminal domain"/>
    <property type="match status" value="2"/>
</dbReference>
<keyword evidence="2" id="KW-0677">Repeat</keyword>
<dbReference type="PROSITE" id="PS50222">
    <property type="entry name" value="EF_HAND_2"/>
    <property type="match status" value="1"/>
</dbReference>
<gene>
    <name evidence="7" type="ORF">HERI1096_LOCUS28748</name>
</gene>
<name>A0A7S3BCK0_9EUKA</name>
<evidence type="ECO:0000259" key="6">
    <source>
        <dbReference type="PROSITE" id="PS50222"/>
    </source>
</evidence>
<dbReference type="AlphaFoldDB" id="A0A7S3BCK0"/>
<evidence type="ECO:0000256" key="4">
    <source>
        <dbReference type="ARBA" id="ARBA00039854"/>
    </source>
</evidence>